<protein>
    <submittedName>
        <fullName evidence="2">Uncharacterized protein</fullName>
    </submittedName>
</protein>
<feature type="region of interest" description="Disordered" evidence="1">
    <location>
        <begin position="97"/>
        <end position="118"/>
    </location>
</feature>
<sequence>MGNSKIDVKCCTWSSHNEPVVGAASIACMSPFVPEGKGACKGRPTRFFELAPDTVLYEPKSKNAREWIEKHKEFAFMNRDKKTWDVMQKKKRVSKRASGTIEYDEGTEEADLSDEDPESYSRKLMTAMLDGAERARDEQEDVVVAYEAAVDAYREFKDAYDDLEDPDAPEALELVGGLGRALIVGRLTGVVFNDATLQGAYAFGFSLQRKRNRVAINALRQELADCHGTSSIVVPKELASVFGGVVSGLRSLKRCVK</sequence>
<dbReference type="AlphaFoldDB" id="A0AAV5GS99"/>
<accession>A0AAV5GS99</accession>
<proteinExistence type="predicted"/>
<comment type="caution">
    <text evidence="2">The sequence shown here is derived from an EMBL/GenBank/DDBJ whole genome shotgun (WGS) entry which is preliminary data.</text>
</comment>
<reference evidence="2 3" key="1">
    <citation type="submission" date="2021-12" db="EMBL/GenBank/DDBJ databases">
        <title>High titer production of polyol ester of fatty acids by Rhodotorula paludigena BS15 towards product separation-free biomass refinery.</title>
        <authorList>
            <person name="Mano J."/>
            <person name="Ono H."/>
            <person name="Tanaka T."/>
            <person name="Naito K."/>
            <person name="Sushida H."/>
            <person name="Ike M."/>
            <person name="Tokuyasu K."/>
            <person name="Kitaoka M."/>
        </authorList>
    </citation>
    <scope>NUCLEOTIDE SEQUENCE [LARGE SCALE GENOMIC DNA]</scope>
    <source>
        <strain evidence="2 3">BS15</strain>
    </source>
</reference>
<keyword evidence="3" id="KW-1185">Reference proteome</keyword>
<gene>
    <name evidence="2" type="ORF">Rhopal_004937-T1</name>
</gene>
<evidence type="ECO:0000256" key="1">
    <source>
        <dbReference type="SAM" id="MobiDB-lite"/>
    </source>
</evidence>
<evidence type="ECO:0000313" key="3">
    <source>
        <dbReference type="Proteomes" id="UP001342314"/>
    </source>
</evidence>
<dbReference type="EMBL" id="BQKY01000010">
    <property type="protein sequence ID" value="GJN91912.1"/>
    <property type="molecule type" value="Genomic_DNA"/>
</dbReference>
<dbReference type="Proteomes" id="UP001342314">
    <property type="component" value="Unassembled WGS sequence"/>
</dbReference>
<name>A0AAV5GS99_9BASI</name>
<feature type="compositionally biased region" description="Acidic residues" evidence="1">
    <location>
        <begin position="102"/>
        <end position="118"/>
    </location>
</feature>
<organism evidence="2 3">
    <name type="scientific">Rhodotorula paludigena</name>
    <dbReference type="NCBI Taxonomy" id="86838"/>
    <lineage>
        <taxon>Eukaryota</taxon>
        <taxon>Fungi</taxon>
        <taxon>Dikarya</taxon>
        <taxon>Basidiomycota</taxon>
        <taxon>Pucciniomycotina</taxon>
        <taxon>Microbotryomycetes</taxon>
        <taxon>Sporidiobolales</taxon>
        <taxon>Sporidiobolaceae</taxon>
        <taxon>Rhodotorula</taxon>
    </lineage>
</organism>
<evidence type="ECO:0000313" key="2">
    <source>
        <dbReference type="EMBL" id="GJN91912.1"/>
    </source>
</evidence>